<comment type="caution">
    <text evidence="1">The sequence shown here is derived from an EMBL/GenBank/DDBJ whole genome shotgun (WGS) entry which is preliminary data.</text>
</comment>
<gene>
    <name evidence="1" type="ORF">IHE45_18G063500</name>
</gene>
<name>A0ACB7U7D2_DIOAL</name>
<proteinExistence type="predicted"/>
<dbReference type="EC" id="3.4.16.6" evidence="1"/>
<accession>A0ACB7U7D2</accession>
<organism evidence="1 2">
    <name type="scientific">Dioscorea alata</name>
    <name type="common">Purple yam</name>
    <dbReference type="NCBI Taxonomy" id="55571"/>
    <lineage>
        <taxon>Eukaryota</taxon>
        <taxon>Viridiplantae</taxon>
        <taxon>Streptophyta</taxon>
        <taxon>Embryophyta</taxon>
        <taxon>Tracheophyta</taxon>
        <taxon>Spermatophyta</taxon>
        <taxon>Magnoliopsida</taxon>
        <taxon>Liliopsida</taxon>
        <taxon>Dioscoreales</taxon>
        <taxon>Dioscoreaceae</taxon>
        <taxon>Dioscorea</taxon>
    </lineage>
</organism>
<reference evidence="2" key="1">
    <citation type="journal article" date="2022" name="Nat. Commun.">
        <title>Chromosome evolution and the genetic basis of agronomically important traits in greater yam.</title>
        <authorList>
            <person name="Bredeson J.V."/>
            <person name="Lyons J.B."/>
            <person name="Oniyinde I.O."/>
            <person name="Okereke N.R."/>
            <person name="Kolade O."/>
            <person name="Nnabue I."/>
            <person name="Nwadili C.O."/>
            <person name="Hribova E."/>
            <person name="Parker M."/>
            <person name="Nwogha J."/>
            <person name="Shu S."/>
            <person name="Carlson J."/>
            <person name="Kariba R."/>
            <person name="Muthemba S."/>
            <person name="Knop K."/>
            <person name="Barton G.J."/>
            <person name="Sherwood A.V."/>
            <person name="Lopez-Montes A."/>
            <person name="Asiedu R."/>
            <person name="Jamnadass R."/>
            <person name="Muchugi A."/>
            <person name="Goodstein D."/>
            <person name="Egesi C.N."/>
            <person name="Featherston J."/>
            <person name="Asfaw A."/>
            <person name="Simpson G.G."/>
            <person name="Dolezel J."/>
            <person name="Hendre P.S."/>
            <person name="Van Deynze A."/>
            <person name="Kumar P.L."/>
            <person name="Obidiegwu J.E."/>
            <person name="Bhattacharjee R."/>
            <person name="Rokhsar D.S."/>
        </authorList>
    </citation>
    <scope>NUCLEOTIDE SEQUENCE [LARGE SCALE GENOMIC DNA]</scope>
    <source>
        <strain evidence="2">cv. TDa95/00328</strain>
    </source>
</reference>
<evidence type="ECO:0000313" key="1">
    <source>
        <dbReference type="EMBL" id="KAH7656228.1"/>
    </source>
</evidence>
<keyword evidence="2" id="KW-1185">Reference proteome</keyword>
<keyword evidence="1" id="KW-0121">Carboxypeptidase</keyword>
<keyword evidence="1" id="KW-0378">Hydrolase</keyword>
<feature type="non-terminal residue" evidence="1">
    <location>
        <position position="1"/>
    </location>
</feature>
<dbReference type="EMBL" id="CM037028">
    <property type="protein sequence ID" value="KAH7656228.1"/>
    <property type="molecule type" value="Genomic_DNA"/>
</dbReference>
<sequence>QDGLKEADKIARLPGQPNGVDFEQYAGYVIVDPQAGRALFYYFAEAPKKSSGDNNKPLVLWLNGGPGCSSIGSGAMSELGPFYVKSDGKTLYRNAHAWNNFANILFLESPAGVGFSYSNTTADYSNTGDKRTARDSYTFLINWLERFPQYKTSDFFIAGESYAGHYIPQLANLILKNNNKYKDHTTINLKGILIGNAFIDRAHNEEGMFDYVYRRYIITKESYDRIKSTCKFAEKEYSAECREALSVAGEEKGRLNMYNIYGPTCNIKSKDSLQSSMNKGADPCSGYYVESYMNLPEVQTALHANITKLSHQWTECSELVGAMNWKDAPDSVLPEIKQVIDSNIRVWLLSGDFDAVVPLTSTQLSLKTLGLPLETKWSPWHLNKQLGGYFMVYKGLTFATVRGAGHMIPADQSERALKLFRVFLEGTQPPDSVPPPI</sequence>
<protein>
    <submittedName>
        <fullName evidence="1">Peptidase S10 serine carboxypeptidase protein</fullName>
        <ecNumber evidence="1">3.4.16.6</ecNumber>
    </submittedName>
</protein>
<keyword evidence="1" id="KW-0645">Protease</keyword>
<evidence type="ECO:0000313" key="2">
    <source>
        <dbReference type="Proteomes" id="UP000827976"/>
    </source>
</evidence>
<dbReference type="Proteomes" id="UP000827976">
    <property type="component" value="Chromosome 18"/>
</dbReference>